<keyword evidence="2" id="KW-1185">Reference proteome</keyword>
<name>A0A6J3LYM1_9PEZI</name>
<evidence type="ECO:0000313" key="2">
    <source>
        <dbReference type="Proteomes" id="UP000504637"/>
    </source>
</evidence>
<feature type="compositionally biased region" description="Low complexity" evidence="1">
    <location>
        <begin position="12"/>
        <end position="27"/>
    </location>
</feature>
<dbReference type="AlphaFoldDB" id="A0A6J3LYM1"/>
<dbReference type="OrthoDB" id="3643592at2759"/>
<proteinExistence type="predicted"/>
<feature type="compositionally biased region" description="Polar residues" evidence="1">
    <location>
        <begin position="44"/>
        <end position="58"/>
    </location>
</feature>
<dbReference type="GeneID" id="54366422"/>
<protein>
    <submittedName>
        <fullName evidence="3">Uncharacterized protein</fullName>
    </submittedName>
</protein>
<dbReference type="Proteomes" id="UP000504637">
    <property type="component" value="Unplaced"/>
</dbReference>
<evidence type="ECO:0000256" key="1">
    <source>
        <dbReference type="SAM" id="MobiDB-lite"/>
    </source>
</evidence>
<evidence type="ECO:0000313" key="3">
    <source>
        <dbReference type="RefSeq" id="XP_033457897.1"/>
    </source>
</evidence>
<feature type="region of interest" description="Disordered" evidence="1">
    <location>
        <begin position="1"/>
        <end position="58"/>
    </location>
</feature>
<reference evidence="3" key="2">
    <citation type="submission" date="2020-04" db="EMBL/GenBank/DDBJ databases">
        <authorList>
            <consortium name="NCBI Genome Project"/>
        </authorList>
    </citation>
    <scope>NUCLEOTIDE SEQUENCE</scope>
    <source>
        <strain evidence="3">CBS 342.82</strain>
    </source>
</reference>
<reference evidence="3" key="3">
    <citation type="submission" date="2025-08" db="UniProtKB">
        <authorList>
            <consortium name="RefSeq"/>
        </authorList>
    </citation>
    <scope>IDENTIFICATION</scope>
    <source>
        <strain evidence="3">CBS 342.82</strain>
    </source>
</reference>
<gene>
    <name evidence="3" type="ORF">K489DRAFT_45019</name>
</gene>
<reference evidence="3" key="1">
    <citation type="submission" date="2020-01" db="EMBL/GenBank/DDBJ databases">
        <authorList>
            <consortium name="DOE Joint Genome Institute"/>
            <person name="Haridas S."/>
            <person name="Albert R."/>
            <person name="Binder M."/>
            <person name="Bloem J."/>
            <person name="Labutti K."/>
            <person name="Salamov A."/>
            <person name="Andreopoulos B."/>
            <person name="Baker S.E."/>
            <person name="Barry K."/>
            <person name="Bills G."/>
            <person name="Bluhm B.H."/>
            <person name="Cannon C."/>
            <person name="Castanera R."/>
            <person name="Culley D.E."/>
            <person name="Daum C."/>
            <person name="Ezra D."/>
            <person name="Gonzalez J.B."/>
            <person name="Henrissat B."/>
            <person name="Kuo A."/>
            <person name="Liang C."/>
            <person name="Lipzen A."/>
            <person name="Lutzoni F."/>
            <person name="Magnuson J."/>
            <person name="Mondo S."/>
            <person name="Nolan M."/>
            <person name="Ohm R."/>
            <person name="Pangilinan J."/>
            <person name="Park H.-J."/>
            <person name="Ramirez L."/>
            <person name="Alfaro M."/>
            <person name="Sun H."/>
            <person name="Tritt A."/>
            <person name="Yoshinaga Y."/>
            <person name="Zwiers L.-H."/>
            <person name="Turgeon B.G."/>
            <person name="Goodwin S.B."/>
            <person name="Spatafora J.W."/>
            <person name="Crous P.W."/>
            <person name="Grigoriev I.V."/>
        </authorList>
    </citation>
    <scope>NUCLEOTIDE SEQUENCE</scope>
    <source>
        <strain evidence="3">CBS 342.82</strain>
    </source>
</reference>
<dbReference type="RefSeq" id="XP_033457897.1">
    <property type="nucleotide sequence ID" value="XM_033608622.1"/>
</dbReference>
<organism evidence="3">
    <name type="scientific">Dissoconium aciculare CBS 342.82</name>
    <dbReference type="NCBI Taxonomy" id="1314786"/>
    <lineage>
        <taxon>Eukaryota</taxon>
        <taxon>Fungi</taxon>
        <taxon>Dikarya</taxon>
        <taxon>Ascomycota</taxon>
        <taxon>Pezizomycotina</taxon>
        <taxon>Dothideomycetes</taxon>
        <taxon>Dothideomycetidae</taxon>
        <taxon>Mycosphaerellales</taxon>
        <taxon>Dissoconiaceae</taxon>
        <taxon>Dissoconium</taxon>
    </lineage>
</organism>
<accession>A0A6J3LYM1</accession>
<sequence length="189" mass="19382">MGAIAEPAVLDSATTTPSSTTTTPTAKKTSRPVRPSLLGPNGTGRRTSSFVSNGHSSISYRSQSGRTLTFEFKTPAAKPTGDPFSKLAPVTEGVPTTTGAQPIAVGKGTPTTSTNATSATAAVLAKAKSATLPEKAELVVSAKNSTAAGDVEPGVLLGIYDTLTFWCMEAVEVACWGPYDELTTTTEVK</sequence>